<dbReference type="Proteomes" id="UP000216052">
    <property type="component" value="Chromosome"/>
</dbReference>
<accession>A0ABZ3IZR2</accession>
<evidence type="ECO:0000313" key="2">
    <source>
        <dbReference type="Proteomes" id="UP000216052"/>
    </source>
</evidence>
<evidence type="ECO:0000313" key="1">
    <source>
        <dbReference type="EMBL" id="XFO71217.1"/>
    </source>
</evidence>
<sequence length="45" mass="5042">MCFRPASLSKPVECPNCKKKISAMAGIRQKKCPFCGTELPKEEKK</sequence>
<gene>
    <name evidence="1" type="ORF">SPACI_012320</name>
</gene>
<proteinExistence type="predicted"/>
<protein>
    <submittedName>
        <fullName evidence="1">Uncharacterized protein</fullName>
    </submittedName>
</protein>
<name>A0ABZ3IZR2_SPOA4</name>
<organism evidence="1 2">
    <name type="scientific">Sporomusa acidovorans (strain ATCC 49682 / DSM 3132 / Mol)</name>
    <dbReference type="NCBI Taxonomy" id="1123286"/>
    <lineage>
        <taxon>Bacteria</taxon>
        <taxon>Bacillati</taxon>
        <taxon>Bacillota</taxon>
        <taxon>Negativicutes</taxon>
        <taxon>Selenomonadales</taxon>
        <taxon>Sporomusaceae</taxon>
        <taxon>Sporomusa</taxon>
    </lineage>
</organism>
<dbReference type="EMBL" id="CP155571">
    <property type="protein sequence ID" value="XFO71217.1"/>
    <property type="molecule type" value="Genomic_DNA"/>
</dbReference>
<keyword evidence="2" id="KW-1185">Reference proteome</keyword>
<reference evidence="1" key="1">
    <citation type="submission" date="2024-05" db="EMBL/GenBank/DDBJ databases">
        <title>Isolation and characterization of Sporomusa carbonis sp. nov., a carboxydotrophic hydrogenogen in the genus of Sporomusa isolated from a charcoal burning pile.</title>
        <authorList>
            <person name="Boeer T."/>
            <person name="Rosenbaum F."/>
            <person name="Eysell L."/>
            <person name="Mueller V."/>
            <person name="Daniel R."/>
            <person name="Poehlein A."/>
        </authorList>
    </citation>
    <scope>NUCLEOTIDE SEQUENCE [LARGE SCALE GENOMIC DNA]</scope>
    <source>
        <strain evidence="1">DSM 3132</strain>
    </source>
</reference>